<feature type="transmembrane region" description="Helical" evidence="2">
    <location>
        <begin position="215"/>
        <end position="243"/>
    </location>
</feature>
<reference evidence="4" key="1">
    <citation type="journal article" date="2011" name="Proc. Natl. Acad. Sci. U.S.A.">
        <title>Obligate biotrophy features unraveled by the genomic analysis of rust fungi.</title>
        <authorList>
            <person name="Duplessis S."/>
            <person name="Cuomo C.A."/>
            <person name="Lin Y.-C."/>
            <person name="Aerts A."/>
            <person name="Tisserant E."/>
            <person name="Veneault-Fourrey C."/>
            <person name="Joly D.L."/>
            <person name="Hacquard S."/>
            <person name="Amselem J."/>
            <person name="Cantarel B.L."/>
            <person name="Chiu R."/>
            <person name="Coutinho P.M."/>
            <person name="Feau N."/>
            <person name="Field M."/>
            <person name="Frey P."/>
            <person name="Gelhaye E."/>
            <person name="Goldberg J."/>
            <person name="Grabherr M.G."/>
            <person name="Kodira C.D."/>
            <person name="Kohler A."/>
            <person name="Kuees U."/>
            <person name="Lindquist E.A."/>
            <person name="Lucas S.M."/>
            <person name="Mago R."/>
            <person name="Mauceli E."/>
            <person name="Morin E."/>
            <person name="Murat C."/>
            <person name="Pangilinan J.L."/>
            <person name="Park R."/>
            <person name="Pearson M."/>
            <person name="Quesneville H."/>
            <person name="Rouhier N."/>
            <person name="Sakthikumar S."/>
            <person name="Salamov A.A."/>
            <person name="Schmutz J."/>
            <person name="Selles B."/>
            <person name="Shapiro H."/>
            <person name="Tanguay P."/>
            <person name="Tuskan G.A."/>
            <person name="Henrissat B."/>
            <person name="Van de Peer Y."/>
            <person name="Rouze P."/>
            <person name="Ellis J.G."/>
            <person name="Dodds P.N."/>
            <person name="Schein J.E."/>
            <person name="Zhong S."/>
            <person name="Hamelin R.C."/>
            <person name="Grigoriev I.V."/>
            <person name="Szabo L.J."/>
            <person name="Martin F."/>
        </authorList>
    </citation>
    <scope>NUCLEOTIDE SEQUENCE [LARGE SCALE GENOMIC DNA]</scope>
    <source>
        <strain evidence="4">98AG31 / pathotype 3-4-7</strain>
    </source>
</reference>
<dbReference type="VEuPathDB" id="FungiDB:MELLADRAFT_93647"/>
<feature type="region of interest" description="Disordered" evidence="1">
    <location>
        <begin position="478"/>
        <end position="498"/>
    </location>
</feature>
<keyword evidence="2" id="KW-0472">Membrane</keyword>
<organism evidence="4">
    <name type="scientific">Melampsora larici-populina (strain 98AG31 / pathotype 3-4-7)</name>
    <name type="common">Poplar leaf rust fungus</name>
    <dbReference type="NCBI Taxonomy" id="747676"/>
    <lineage>
        <taxon>Eukaryota</taxon>
        <taxon>Fungi</taxon>
        <taxon>Dikarya</taxon>
        <taxon>Basidiomycota</taxon>
        <taxon>Pucciniomycotina</taxon>
        <taxon>Pucciniomycetes</taxon>
        <taxon>Pucciniales</taxon>
        <taxon>Melampsoraceae</taxon>
        <taxon>Melampsora</taxon>
    </lineage>
</organism>
<protein>
    <submittedName>
        <fullName evidence="3">Uncharacterized protein</fullName>
    </submittedName>
</protein>
<dbReference type="GeneID" id="18936645"/>
<dbReference type="OrthoDB" id="2503470at2759"/>
<evidence type="ECO:0000313" key="3">
    <source>
        <dbReference type="EMBL" id="EGG10616.1"/>
    </source>
</evidence>
<dbReference type="RefSeq" id="XP_007406085.1">
    <property type="nucleotide sequence ID" value="XM_007406023.1"/>
</dbReference>
<feature type="transmembrane region" description="Helical" evidence="2">
    <location>
        <begin position="48"/>
        <end position="72"/>
    </location>
</feature>
<dbReference type="HOGENOM" id="CLU_480646_0_0_1"/>
<dbReference type="InParanoid" id="F4R9Y8"/>
<name>F4R9Y8_MELLP</name>
<keyword evidence="4" id="KW-1185">Reference proteome</keyword>
<sequence length="567" mass="63988">MTSPILNTLPSIGDILALLPPGGNPYSFGLELVESSAFPSVEKKTYQILIGLSIIHACTILFCGTVISIPCWRKHEESKSNYKARGRSRSRGGGGGEGEGQRMIWLLKKFYITESKKTYWIPNTSLAVAICQLLTSCFCEIYTYVDYASLKSPEFAGKMSLGICVQFMWLFNFYSYFVTSWGALNTCLHLKFLFISLCLPHPSSVLTKRVISQPMILYIFCTGVPILVTIITLTWSIILAIAYRKEIDHITLVRDLLSNASKNWEAKVIPDPDEFIKIVMAGDELLKSTAHLINCLKWNSFTWAFLWTITGIFYTNSVWPLVKLMKSCSNRMRHIRVVRVGDHPNLITPSQPSSLIPNYEAPINHQSIKGVGKALRRAYIFLVCHCTVMTISVVYTILVCLIIGTHTEKVIVVARWRSLGSWLYLVSGGFSAIAMLFQSWRSYTETDVNKSSSTCISTSSITSIDLYHKLSYKLGRRQTTTSSRSTRTESSYSTSSSNHQIKEIEPVLKDLRWSDEILIIRNPKIFKNDHDLEILKEDLDLASTEDHHDDSFKSLSPLISISNFNSV</sequence>
<keyword evidence="2" id="KW-0812">Transmembrane</keyword>
<dbReference type="KEGG" id="mlr:MELLADRAFT_93647"/>
<dbReference type="Proteomes" id="UP000001072">
    <property type="component" value="Unassembled WGS sequence"/>
</dbReference>
<proteinExistence type="predicted"/>
<feature type="compositionally biased region" description="Low complexity" evidence="1">
    <location>
        <begin position="478"/>
        <end position="497"/>
    </location>
</feature>
<feature type="transmembrane region" description="Helical" evidence="2">
    <location>
        <begin position="159"/>
        <end position="177"/>
    </location>
</feature>
<feature type="transmembrane region" description="Helical" evidence="2">
    <location>
        <begin position="416"/>
        <end position="437"/>
    </location>
</feature>
<dbReference type="AlphaFoldDB" id="F4R9Y8"/>
<evidence type="ECO:0000313" key="4">
    <source>
        <dbReference type="Proteomes" id="UP000001072"/>
    </source>
</evidence>
<accession>F4R9Y8</accession>
<dbReference type="EMBL" id="GL883094">
    <property type="protein sequence ID" value="EGG10616.1"/>
    <property type="molecule type" value="Genomic_DNA"/>
</dbReference>
<evidence type="ECO:0000256" key="1">
    <source>
        <dbReference type="SAM" id="MobiDB-lite"/>
    </source>
</evidence>
<evidence type="ECO:0000256" key="2">
    <source>
        <dbReference type="SAM" id="Phobius"/>
    </source>
</evidence>
<feature type="transmembrane region" description="Helical" evidence="2">
    <location>
        <begin position="301"/>
        <end position="322"/>
    </location>
</feature>
<keyword evidence="2" id="KW-1133">Transmembrane helix</keyword>
<gene>
    <name evidence="3" type="ORF">MELLADRAFT_93647</name>
</gene>
<feature type="transmembrane region" description="Helical" evidence="2">
    <location>
        <begin position="379"/>
        <end position="404"/>
    </location>
</feature>